<dbReference type="RefSeq" id="WP_344930727.1">
    <property type="nucleotide sequence ID" value="NZ_BAABCW010000029.1"/>
</dbReference>
<dbReference type="PANTHER" id="PTHR43280">
    <property type="entry name" value="ARAC-FAMILY TRANSCRIPTIONAL REGULATOR"/>
    <property type="match status" value="1"/>
</dbReference>
<keyword evidence="1" id="KW-0805">Transcription regulation</keyword>
<organism evidence="5 6">
    <name type="scientific">Aquimarina addita</name>
    <dbReference type="NCBI Taxonomy" id="870485"/>
    <lineage>
        <taxon>Bacteria</taxon>
        <taxon>Pseudomonadati</taxon>
        <taxon>Bacteroidota</taxon>
        <taxon>Flavobacteriia</taxon>
        <taxon>Flavobacteriales</taxon>
        <taxon>Flavobacteriaceae</taxon>
        <taxon>Aquimarina</taxon>
    </lineage>
</organism>
<dbReference type="InterPro" id="IPR020449">
    <property type="entry name" value="Tscrpt_reg_AraC-type_HTH"/>
</dbReference>
<keyword evidence="6" id="KW-1185">Reference proteome</keyword>
<dbReference type="SUPFAM" id="SSF46689">
    <property type="entry name" value="Homeodomain-like"/>
    <property type="match status" value="1"/>
</dbReference>
<dbReference type="PROSITE" id="PS00041">
    <property type="entry name" value="HTH_ARAC_FAMILY_1"/>
    <property type="match status" value="1"/>
</dbReference>
<dbReference type="InterPro" id="IPR009057">
    <property type="entry name" value="Homeodomain-like_sf"/>
</dbReference>
<proteinExistence type="predicted"/>
<name>A0ABP6UTW7_9FLAO</name>
<dbReference type="Pfam" id="PF12833">
    <property type="entry name" value="HTH_18"/>
    <property type="match status" value="1"/>
</dbReference>
<evidence type="ECO:0000259" key="4">
    <source>
        <dbReference type="PROSITE" id="PS01124"/>
    </source>
</evidence>
<feature type="domain" description="HTH araC/xylS-type" evidence="4">
    <location>
        <begin position="120"/>
        <end position="220"/>
    </location>
</feature>
<dbReference type="PROSITE" id="PS01124">
    <property type="entry name" value="HTH_ARAC_FAMILY_2"/>
    <property type="match status" value="1"/>
</dbReference>
<protein>
    <recommendedName>
        <fullName evidence="4">HTH araC/xylS-type domain-containing protein</fullName>
    </recommendedName>
</protein>
<evidence type="ECO:0000313" key="5">
    <source>
        <dbReference type="EMBL" id="GAA3522420.1"/>
    </source>
</evidence>
<keyword evidence="2" id="KW-0238">DNA-binding</keyword>
<dbReference type="EMBL" id="BAABCW010000029">
    <property type="protein sequence ID" value="GAA3522420.1"/>
    <property type="molecule type" value="Genomic_DNA"/>
</dbReference>
<dbReference type="InterPro" id="IPR018060">
    <property type="entry name" value="HTH_AraC"/>
</dbReference>
<keyword evidence="3" id="KW-0804">Transcription</keyword>
<gene>
    <name evidence="5" type="ORF">GCM10022393_41250</name>
</gene>
<dbReference type="InterPro" id="IPR018062">
    <property type="entry name" value="HTH_AraC-typ_CS"/>
</dbReference>
<accession>A0ABP6UTW7</accession>
<comment type="caution">
    <text evidence="5">The sequence shown here is derived from an EMBL/GenBank/DDBJ whole genome shotgun (WGS) entry which is preliminary data.</text>
</comment>
<evidence type="ECO:0000313" key="6">
    <source>
        <dbReference type="Proteomes" id="UP001500459"/>
    </source>
</evidence>
<dbReference type="Proteomes" id="UP001500459">
    <property type="component" value="Unassembled WGS sequence"/>
</dbReference>
<dbReference type="PANTHER" id="PTHR43280:SF2">
    <property type="entry name" value="HTH-TYPE TRANSCRIPTIONAL REGULATOR EXSA"/>
    <property type="match status" value="1"/>
</dbReference>
<dbReference type="PRINTS" id="PR00032">
    <property type="entry name" value="HTHARAC"/>
</dbReference>
<reference evidence="6" key="1">
    <citation type="journal article" date="2019" name="Int. J. Syst. Evol. Microbiol.">
        <title>The Global Catalogue of Microorganisms (GCM) 10K type strain sequencing project: providing services to taxonomists for standard genome sequencing and annotation.</title>
        <authorList>
            <consortium name="The Broad Institute Genomics Platform"/>
            <consortium name="The Broad Institute Genome Sequencing Center for Infectious Disease"/>
            <person name="Wu L."/>
            <person name="Ma J."/>
        </authorList>
    </citation>
    <scope>NUCLEOTIDE SEQUENCE [LARGE SCALE GENOMIC DNA]</scope>
    <source>
        <strain evidence="6">JCM 17106</strain>
    </source>
</reference>
<dbReference type="Gene3D" id="1.10.10.60">
    <property type="entry name" value="Homeodomain-like"/>
    <property type="match status" value="1"/>
</dbReference>
<sequence length="222" mass="25870">MNTHHQIIDWNAPDILMQIVNTLQNPLTSIMEANDTNVVHQKTNNQIKEKPSEIIFSSSQQISDLIKEVVTIAKSNSIQISSKEQPAIFLIYKENSKVQSLCNDQLLPFKISKSNQSWLMNFEEQVFEQIKSSQLNLYDLSYNLAISERQLHRKIKNLLNLTPNKYIRILKLHKAKELLDEYVYDTIAEVSYAVGYYDTYYFSKLFNSQYGITPKELLISKR</sequence>
<dbReference type="SMART" id="SM00342">
    <property type="entry name" value="HTH_ARAC"/>
    <property type="match status" value="1"/>
</dbReference>
<evidence type="ECO:0000256" key="2">
    <source>
        <dbReference type="ARBA" id="ARBA00023125"/>
    </source>
</evidence>
<evidence type="ECO:0000256" key="3">
    <source>
        <dbReference type="ARBA" id="ARBA00023163"/>
    </source>
</evidence>
<evidence type="ECO:0000256" key="1">
    <source>
        <dbReference type="ARBA" id="ARBA00023015"/>
    </source>
</evidence>